<dbReference type="EMBL" id="JBHRZS010000006">
    <property type="protein sequence ID" value="MFC3880042.1"/>
    <property type="molecule type" value="Genomic_DNA"/>
</dbReference>
<evidence type="ECO:0000313" key="2">
    <source>
        <dbReference type="EMBL" id="MFC3880042.1"/>
    </source>
</evidence>
<keyword evidence="1" id="KW-0812">Transmembrane</keyword>
<feature type="transmembrane region" description="Helical" evidence="1">
    <location>
        <begin position="88"/>
        <end position="111"/>
    </location>
</feature>
<comment type="caution">
    <text evidence="2">The sequence shown here is derived from an EMBL/GenBank/DDBJ whole genome shotgun (WGS) entry which is preliminary data.</text>
</comment>
<keyword evidence="1" id="KW-1133">Transmembrane helix</keyword>
<organism evidence="2 3">
    <name type="scientific">Algoriphagus namhaensis</name>
    <dbReference type="NCBI Taxonomy" id="915353"/>
    <lineage>
        <taxon>Bacteria</taxon>
        <taxon>Pseudomonadati</taxon>
        <taxon>Bacteroidota</taxon>
        <taxon>Cytophagia</taxon>
        <taxon>Cytophagales</taxon>
        <taxon>Cyclobacteriaceae</taxon>
        <taxon>Algoriphagus</taxon>
    </lineage>
</organism>
<feature type="transmembrane region" description="Helical" evidence="1">
    <location>
        <begin position="211"/>
        <end position="231"/>
    </location>
</feature>
<feature type="transmembrane region" description="Helical" evidence="1">
    <location>
        <begin position="36"/>
        <end position="56"/>
    </location>
</feature>
<accession>A0ABV8AQW6</accession>
<name>A0ABV8AQW6_9BACT</name>
<proteinExistence type="predicted"/>
<evidence type="ECO:0000313" key="3">
    <source>
        <dbReference type="Proteomes" id="UP001595805"/>
    </source>
</evidence>
<gene>
    <name evidence="2" type="ORF">ACFOSV_07640</name>
</gene>
<keyword evidence="1" id="KW-0472">Membrane</keyword>
<dbReference type="Proteomes" id="UP001595805">
    <property type="component" value="Unassembled WGS sequence"/>
</dbReference>
<sequence length="336" mass="38077">MTLSLRKSLPFFCLLLPLPIFGILVGSTEFLQRADILSLGITVDLVFVIPFLYYLLIRNRKIPKTTVVPIFILGVICATFILPEGNQYYLSLVKTWLVPLVEFTVVGFVIFKVRQMIISHRHNSNSADLDFYSALSQTCEEIFPSLAAKAVTMEVSIFYYGFFHWETSIEKENAFSYHRESSARIVLGILILLVVTETLVFHILIMNWSMVAAWILTGLSVYSGLQVFGILRSLAVRPHLVQRDSLDLRFGILNQCAVNFDDLATIEKSSRELEEGTFSNLSPLGSMDPHNVIIEFKTEQTISGLYGREQKTSLLTIHVDRPDDFVAAVRSKMKNH</sequence>
<keyword evidence="3" id="KW-1185">Reference proteome</keyword>
<protein>
    <recommendedName>
        <fullName evidence="4">Beta-carotene 15,15'-monooxygenase</fullName>
    </recommendedName>
</protein>
<dbReference type="RefSeq" id="WP_377905038.1">
    <property type="nucleotide sequence ID" value="NZ_JBHRZS010000006.1"/>
</dbReference>
<reference evidence="3" key="1">
    <citation type="journal article" date="2019" name="Int. J. Syst. Evol. Microbiol.">
        <title>The Global Catalogue of Microorganisms (GCM) 10K type strain sequencing project: providing services to taxonomists for standard genome sequencing and annotation.</title>
        <authorList>
            <consortium name="The Broad Institute Genomics Platform"/>
            <consortium name="The Broad Institute Genome Sequencing Center for Infectious Disease"/>
            <person name="Wu L."/>
            <person name="Ma J."/>
        </authorList>
    </citation>
    <scope>NUCLEOTIDE SEQUENCE [LARGE SCALE GENOMIC DNA]</scope>
    <source>
        <strain evidence="3">CCUG 60523</strain>
    </source>
</reference>
<evidence type="ECO:0008006" key="4">
    <source>
        <dbReference type="Google" id="ProtNLM"/>
    </source>
</evidence>
<feature type="transmembrane region" description="Helical" evidence="1">
    <location>
        <begin position="65"/>
        <end position="82"/>
    </location>
</feature>
<evidence type="ECO:0000256" key="1">
    <source>
        <dbReference type="SAM" id="Phobius"/>
    </source>
</evidence>
<feature type="transmembrane region" description="Helical" evidence="1">
    <location>
        <begin position="185"/>
        <end position="205"/>
    </location>
</feature>